<dbReference type="SMART" id="SM00966">
    <property type="entry name" value="SpoVT_AbrB"/>
    <property type="match status" value="1"/>
</dbReference>
<evidence type="ECO:0000313" key="4">
    <source>
        <dbReference type="Proteomes" id="UP000594463"/>
    </source>
</evidence>
<organism evidence="3 4">
    <name type="scientific">Atribacter laminatus</name>
    <dbReference type="NCBI Taxonomy" id="2847778"/>
    <lineage>
        <taxon>Bacteria</taxon>
        <taxon>Pseudomonadati</taxon>
        <taxon>Atribacterota</taxon>
        <taxon>Atribacteria</taxon>
        <taxon>Atribacterales</taxon>
        <taxon>Atribacteraceae</taxon>
        <taxon>Atribacter</taxon>
    </lineage>
</organism>
<evidence type="ECO:0000259" key="2">
    <source>
        <dbReference type="PROSITE" id="PS51740"/>
    </source>
</evidence>
<dbReference type="RefSeq" id="WP_218112508.1">
    <property type="nucleotide sequence ID" value="NZ_CP065383.1"/>
</dbReference>
<dbReference type="EMBL" id="CP065383">
    <property type="protein sequence ID" value="QPM67298.1"/>
    <property type="molecule type" value="Genomic_DNA"/>
</dbReference>
<dbReference type="InterPro" id="IPR007159">
    <property type="entry name" value="SpoVT-AbrB_dom"/>
</dbReference>
<evidence type="ECO:0000313" key="3">
    <source>
        <dbReference type="EMBL" id="QPM67298.1"/>
    </source>
</evidence>
<dbReference type="GO" id="GO:0003677">
    <property type="term" value="F:DNA binding"/>
    <property type="evidence" value="ECO:0007669"/>
    <property type="project" value="UniProtKB-UniRule"/>
</dbReference>
<dbReference type="AlphaFoldDB" id="A0A7T1F1S9"/>
<dbReference type="SUPFAM" id="SSF89447">
    <property type="entry name" value="AbrB/MazE/MraZ-like"/>
    <property type="match status" value="1"/>
</dbReference>
<proteinExistence type="predicted"/>
<gene>
    <name evidence="3" type="ORF">RT761_00499</name>
</gene>
<feature type="domain" description="SpoVT-AbrB" evidence="2">
    <location>
        <begin position="1"/>
        <end position="46"/>
    </location>
</feature>
<accession>A0A7T1F1S9</accession>
<dbReference type="KEGG" id="alam:RT761_00499"/>
<sequence>MKGSKVSSKGQITLPIEARKHLNIQPGVRVRFVLEEDCIRIVPVENGIEALRGTIQVSEPQDFKVVRHQAMKELANERNTHH</sequence>
<keyword evidence="1" id="KW-0238">DNA-binding</keyword>
<dbReference type="NCBIfam" id="TIGR01439">
    <property type="entry name" value="lp_hng_hel_AbrB"/>
    <property type="match status" value="1"/>
</dbReference>
<keyword evidence="4" id="KW-1185">Reference proteome</keyword>
<dbReference type="InterPro" id="IPR037914">
    <property type="entry name" value="SpoVT-AbrB_sf"/>
</dbReference>
<dbReference type="PROSITE" id="PS51740">
    <property type="entry name" value="SPOVT_ABRB"/>
    <property type="match status" value="1"/>
</dbReference>
<dbReference type="Proteomes" id="UP000594463">
    <property type="component" value="Chromosome"/>
</dbReference>
<dbReference type="Gene3D" id="2.10.260.10">
    <property type="match status" value="1"/>
</dbReference>
<protein>
    <recommendedName>
        <fullName evidence="2">SpoVT-AbrB domain-containing protein</fullName>
    </recommendedName>
</protein>
<name>A0A7T1F1S9_ATRLM</name>
<evidence type="ECO:0000256" key="1">
    <source>
        <dbReference type="PROSITE-ProRule" id="PRU01076"/>
    </source>
</evidence>
<dbReference type="Pfam" id="PF04014">
    <property type="entry name" value="MazE_antitoxin"/>
    <property type="match status" value="1"/>
</dbReference>
<reference evidence="3 4" key="1">
    <citation type="journal article" date="2021" name="Nat. Commun.">
        <title>Isolation of a member of the candidate phylum Atribacteria reveals a unique cell membrane structure.</title>
        <authorList>
            <person name="Taiki K."/>
            <person name="Nobu M.K."/>
            <person name="Kusada H."/>
            <person name="Meng X.-Y."/>
            <person name="Hosoki N."/>
            <person name="Uematsu K."/>
            <person name="Yoshioka H."/>
            <person name="Kamagata Y."/>
            <person name="Tamaki H."/>
        </authorList>
    </citation>
    <scope>NUCLEOTIDE SEQUENCE [LARGE SCALE GENOMIC DNA]</scope>
    <source>
        <strain evidence="3 4">RT761</strain>
    </source>
</reference>